<evidence type="ECO:0000313" key="6">
    <source>
        <dbReference type="Proteomes" id="UP000186303"/>
    </source>
</evidence>
<dbReference type="InterPro" id="IPR005135">
    <property type="entry name" value="Endo/exonuclease/phosphatase"/>
</dbReference>
<keyword evidence="2" id="KW-0378">Hydrolase</keyword>
<gene>
    <name evidence="5" type="ORF">MSYG_0807</name>
</gene>
<evidence type="ECO:0000256" key="3">
    <source>
        <dbReference type="SAM" id="MobiDB-lite"/>
    </source>
</evidence>
<sequence length="452" mass="51028">MDEIVARKRAERARRKQSVQNQDHEDQFEKSGAIHLRSWMPVKSESSGTRVRIVSWNMLAQCLVRRELFPGSDCLKYKTRLPGIIAELSSYDFDVGCFQEVDSINELGQVVQKLGYAYEYERGYSNKKHGLMIAWRTKTSERPSFEGPILKRVLCLDDMAPWGTEVQGPSLTRITRNIALIVALPFSGREGGIIMATTHLFWHPRYGYERVRQAAIVTHVLNELRQDTEQPWSSWPIVFAGDLNDQPHSSTYTMLTGHANRYIREIESDLEPSRVVHTSVDEARGLRTLHYAATVSEQGDEDRILGRYRPALDKELLTAAQLVHYGHFTTAGRPSHFQSAYGSSYASLAGQGAEFFKDRGTAPERYDQTESPLPTDPRQLESFEPKWTLHSSLFRLTLDYILLAPSALNEGPDFPIVTALLMLHPESVLHSGVPRLGVCSSDHVMVGAEIAL</sequence>
<dbReference type="VEuPathDB" id="FungiDB:MSYG_0807"/>
<dbReference type="SUPFAM" id="SSF56219">
    <property type="entry name" value="DNase I-like"/>
    <property type="match status" value="1"/>
</dbReference>
<organism evidence="5 6">
    <name type="scientific">Malassezia sympodialis (strain ATCC 42132)</name>
    <name type="common">Atopic eczema-associated yeast</name>
    <dbReference type="NCBI Taxonomy" id="1230383"/>
    <lineage>
        <taxon>Eukaryota</taxon>
        <taxon>Fungi</taxon>
        <taxon>Dikarya</taxon>
        <taxon>Basidiomycota</taxon>
        <taxon>Ustilaginomycotina</taxon>
        <taxon>Malasseziomycetes</taxon>
        <taxon>Malasseziales</taxon>
        <taxon>Malasseziaceae</taxon>
        <taxon>Malassezia</taxon>
    </lineage>
</organism>
<protein>
    <submittedName>
        <fullName evidence="5">Similar to S.cerevisiae protein NGL2 (Protein involved in 5.8S rRNA processing)</fullName>
    </submittedName>
</protein>
<feature type="domain" description="Endonuclease/exonuclease/phosphatase" evidence="4">
    <location>
        <begin position="55"/>
        <end position="443"/>
    </location>
</feature>
<proteinExistence type="inferred from homology"/>
<reference evidence="6" key="1">
    <citation type="journal article" date="2017" name="Nucleic Acids Res.">
        <title>Proteogenomics produces comprehensive and highly accurate protein-coding gene annotation in a complete genome assembly of Malassezia sympodialis.</title>
        <authorList>
            <person name="Zhu Y."/>
            <person name="Engstroem P.G."/>
            <person name="Tellgren-Roth C."/>
            <person name="Baudo C.D."/>
            <person name="Kennell J.C."/>
            <person name="Sun S."/>
            <person name="Billmyre R.B."/>
            <person name="Schroeder M.S."/>
            <person name="Andersson A."/>
            <person name="Holm T."/>
            <person name="Sigurgeirsson B."/>
            <person name="Wu G."/>
            <person name="Sankaranarayanan S.R."/>
            <person name="Siddharthan R."/>
            <person name="Sanyal K."/>
            <person name="Lundeberg J."/>
            <person name="Nystedt B."/>
            <person name="Boekhout T."/>
            <person name="Dawson T.L. Jr."/>
            <person name="Heitman J."/>
            <person name="Scheynius A."/>
            <person name="Lehtioe J."/>
        </authorList>
    </citation>
    <scope>NUCLEOTIDE SEQUENCE [LARGE SCALE GENOMIC DNA]</scope>
    <source>
        <strain evidence="6">ATCC 42132</strain>
    </source>
</reference>
<evidence type="ECO:0000259" key="4">
    <source>
        <dbReference type="Pfam" id="PF03372"/>
    </source>
</evidence>
<dbReference type="GO" id="GO:0000175">
    <property type="term" value="F:3'-5'-RNA exonuclease activity"/>
    <property type="evidence" value="ECO:0007669"/>
    <property type="project" value="TreeGrafter"/>
</dbReference>
<dbReference type="InterPro" id="IPR036691">
    <property type="entry name" value="Endo/exonu/phosph_ase_sf"/>
</dbReference>
<dbReference type="OrthoDB" id="428734at2759"/>
<accession>A0A1M8A240</accession>
<dbReference type="Pfam" id="PF03372">
    <property type="entry name" value="Exo_endo_phos"/>
    <property type="match status" value="1"/>
</dbReference>
<dbReference type="PANTHER" id="PTHR12121:SF45">
    <property type="entry name" value="NOCTURNIN"/>
    <property type="match status" value="1"/>
</dbReference>
<dbReference type="Proteomes" id="UP000186303">
    <property type="component" value="Chromosome 1"/>
</dbReference>
<dbReference type="OMA" id="RYDQTES"/>
<evidence type="ECO:0000256" key="1">
    <source>
        <dbReference type="ARBA" id="ARBA00010774"/>
    </source>
</evidence>
<evidence type="ECO:0000256" key="2">
    <source>
        <dbReference type="ARBA" id="ARBA00022801"/>
    </source>
</evidence>
<dbReference type="InterPro" id="IPR050410">
    <property type="entry name" value="CCR4/nocturin_mRNA_transcr"/>
</dbReference>
<evidence type="ECO:0000313" key="5">
    <source>
        <dbReference type="EMBL" id="SHO76469.1"/>
    </source>
</evidence>
<comment type="similarity">
    <text evidence="1">Belongs to the CCR4/nocturin family.</text>
</comment>
<dbReference type="PANTHER" id="PTHR12121">
    <property type="entry name" value="CARBON CATABOLITE REPRESSOR PROTEIN 4"/>
    <property type="match status" value="1"/>
</dbReference>
<feature type="region of interest" description="Disordered" evidence="3">
    <location>
        <begin position="1"/>
        <end position="28"/>
    </location>
</feature>
<dbReference type="Gene3D" id="3.60.10.10">
    <property type="entry name" value="Endonuclease/exonuclease/phosphatase"/>
    <property type="match status" value="1"/>
</dbReference>
<dbReference type="AlphaFoldDB" id="A0A1M8A240"/>
<keyword evidence="6" id="KW-1185">Reference proteome</keyword>
<dbReference type="EMBL" id="LT671821">
    <property type="protein sequence ID" value="SHO76469.1"/>
    <property type="molecule type" value="Genomic_DNA"/>
</dbReference>
<name>A0A1M8A240_MALS4</name>
<dbReference type="GO" id="GO:0006139">
    <property type="term" value="P:nucleobase-containing compound metabolic process"/>
    <property type="evidence" value="ECO:0007669"/>
    <property type="project" value="UniProtKB-ARBA"/>
</dbReference>